<keyword evidence="1" id="KW-0472">Membrane</keyword>
<proteinExistence type="predicted"/>
<sequence length="320" mass="37198">MNLFGDYDTYSEIIPVIWAMKIFGISTICLKGDVGHREIKTFQLSYVYCLASISLHILVLFLFIHVSITADILLPSFQFKISVYGGTVLCVFVIIIRCLVLIRKLDISIIYKKITEFDTKILVQLTHHYRICFFISIFLMSICSVSFMIIEYVSYRHMFKYANLLLTFVKILNFWPLITVDVLYLIVILTLWKRFKIFHLKIRNCMMPVQNNTINLTILRNFDLKPVTIIQLRKLYESLFLICEQANSSFSVSILISVTCKFLLIICNLYNFISLTLRSKTVVDATEIDIPSITVFCISSIILFLITWFCHTATSEVRDT</sequence>
<reference evidence="2" key="2">
    <citation type="submission" date="2023-05" db="EMBL/GenBank/DDBJ databases">
        <authorList>
            <person name="Fouks B."/>
        </authorList>
    </citation>
    <scope>NUCLEOTIDE SEQUENCE</scope>
    <source>
        <strain evidence="2">Stay&amp;Tobe</strain>
        <tissue evidence="2">Testes</tissue>
    </source>
</reference>
<evidence type="ECO:0008006" key="4">
    <source>
        <dbReference type="Google" id="ProtNLM"/>
    </source>
</evidence>
<evidence type="ECO:0000313" key="2">
    <source>
        <dbReference type="EMBL" id="KAJ9583555.1"/>
    </source>
</evidence>
<dbReference type="Proteomes" id="UP001233999">
    <property type="component" value="Unassembled WGS sequence"/>
</dbReference>
<name>A0AAD8EAQ3_DIPPU</name>
<feature type="transmembrane region" description="Helical" evidence="1">
    <location>
        <begin position="81"/>
        <end position="102"/>
    </location>
</feature>
<gene>
    <name evidence="2" type="ORF">L9F63_022118</name>
</gene>
<feature type="transmembrane region" description="Helical" evidence="1">
    <location>
        <begin position="250"/>
        <end position="273"/>
    </location>
</feature>
<feature type="non-terminal residue" evidence="2">
    <location>
        <position position="320"/>
    </location>
</feature>
<evidence type="ECO:0000256" key="1">
    <source>
        <dbReference type="SAM" id="Phobius"/>
    </source>
</evidence>
<feature type="transmembrane region" description="Helical" evidence="1">
    <location>
        <begin position="174"/>
        <end position="192"/>
    </location>
</feature>
<feature type="transmembrane region" description="Helical" evidence="1">
    <location>
        <begin position="13"/>
        <end position="34"/>
    </location>
</feature>
<keyword evidence="3" id="KW-1185">Reference proteome</keyword>
<feature type="transmembrane region" description="Helical" evidence="1">
    <location>
        <begin position="131"/>
        <end position="154"/>
    </location>
</feature>
<reference evidence="2" key="1">
    <citation type="journal article" date="2023" name="IScience">
        <title>Live-bearing cockroach genome reveals convergent evolutionary mechanisms linked to viviparity in insects and beyond.</title>
        <authorList>
            <person name="Fouks B."/>
            <person name="Harrison M.C."/>
            <person name="Mikhailova A.A."/>
            <person name="Marchal E."/>
            <person name="English S."/>
            <person name="Carruthers M."/>
            <person name="Jennings E.C."/>
            <person name="Chiamaka E.L."/>
            <person name="Frigard R.A."/>
            <person name="Pippel M."/>
            <person name="Attardo G.M."/>
            <person name="Benoit J.B."/>
            <person name="Bornberg-Bauer E."/>
            <person name="Tobe S.S."/>
        </authorList>
    </citation>
    <scope>NUCLEOTIDE SEQUENCE</scope>
    <source>
        <strain evidence="2">Stay&amp;Tobe</strain>
    </source>
</reference>
<dbReference type="AlphaFoldDB" id="A0AAD8EAQ3"/>
<feature type="transmembrane region" description="Helical" evidence="1">
    <location>
        <begin position="293"/>
        <end position="310"/>
    </location>
</feature>
<dbReference type="EMBL" id="JASPKZ010007570">
    <property type="protein sequence ID" value="KAJ9583555.1"/>
    <property type="molecule type" value="Genomic_DNA"/>
</dbReference>
<keyword evidence="1" id="KW-1133">Transmembrane helix</keyword>
<evidence type="ECO:0000313" key="3">
    <source>
        <dbReference type="Proteomes" id="UP001233999"/>
    </source>
</evidence>
<protein>
    <recommendedName>
        <fullName evidence="4">Gustatory receptor</fullName>
    </recommendedName>
</protein>
<feature type="transmembrane region" description="Helical" evidence="1">
    <location>
        <begin position="46"/>
        <end position="69"/>
    </location>
</feature>
<organism evidence="2 3">
    <name type="scientific">Diploptera punctata</name>
    <name type="common">Pacific beetle cockroach</name>
    <dbReference type="NCBI Taxonomy" id="6984"/>
    <lineage>
        <taxon>Eukaryota</taxon>
        <taxon>Metazoa</taxon>
        <taxon>Ecdysozoa</taxon>
        <taxon>Arthropoda</taxon>
        <taxon>Hexapoda</taxon>
        <taxon>Insecta</taxon>
        <taxon>Pterygota</taxon>
        <taxon>Neoptera</taxon>
        <taxon>Polyneoptera</taxon>
        <taxon>Dictyoptera</taxon>
        <taxon>Blattodea</taxon>
        <taxon>Blaberoidea</taxon>
        <taxon>Blaberidae</taxon>
        <taxon>Diplopterinae</taxon>
        <taxon>Diploptera</taxon>
    </lineage>
</organism>
<comment type="caution">
    <text evidence="2">The sequence shown here is derived from an EMBL/GenBank/DDBJ whole genome shotgun (WGS) entry which is preliminary data.</text>
</comment>
<accession>A0AAD8EAQ3</accession>
<keyword evidence="1" id="KW-0812">Transmembrane</keyword>